<evidence type="ECO:0008006" key="4">
    <source>
        <dbReference type="Google" id="ProtNLM"/>
    </source>
</evidence>
<comment type="similarity">
    <text evidence="1">Belongs to the ycf54 family.</text>
</comment>
<dbReference type="PANTHER" id="PTHR35319:SF2">
    <property type="entry name" value="YCF54"/>
    <property type="match status" value="1"/>
</dbReference>
<evidence type="ECO:0000313" key="3">
    <source>
        <dbReference type="Proteomes" id="UP000826656"/>
    </source>
</evidence>
<reference evidence="2 3" key="1">
    <citation type="journal article" date="2021" name="bioRxiv">
        <title>Chromosome-scale and haplotype-resolved genome assembly of a tetraploid potato cultivar.</title>
        <authorList>
            <person name="Sun H."/>
            <person name="Jiao W.-B."/>
            <person name="Krause K."/>
            <person name="Campoy J.A."/>
            <person name="Goel M."/>
            <person name="Folz-Donahue K."/>
            <person name="Kukat C."/>
            <person name="Huettel B."/>
            <person name="Schneeberger K."/>
        </authorList>
    </citation>
    <scope>NUCLEOTIDE SEQUENCE [LARGE SCALE GENOMIC DNA]</scope>
    <source>
        <strain evidence="2">SolTubOtavaFocal</strain>
        <tissue evidence="2">Leaves</tissue>
    </source>
</reference>
<dbReference type="Gene3D" id="3.30.70.1860">
    <property type="entry name" value="Uncharacterised protein family Ycf54"/>
    <property type="match status" value="1"/>
</dbReference>
<proteinExistence type="inferred from homology"/>
<dbReference type="InterPro" id="IPR019616">
    <property type="entry name" value="Ycf54"/>
</dbReference>
<dbReference type="Proteomes" id="UP000826656">
    <property type="component" value="Unassembled WGS sequence"/>
</dbReference>
<evidence type="ECO:0000256" key="1">
    <source>
        <dbReference type="ARBA" id="ARBA00043978"/>
    </source>
</evidence>
<protein>
    <recommendedName>
        <fullName evidence="4">Ycf54-like protein</fullName>
    </recommendedName>
</protein>
<sequence>MKAEKEKRAAIIRAEGESESAKLIWDATAAAGMGFIELRRIEASREVPSTLAKTPNVAYLPKQGNMLLGRNATHSVGNWDATAAAGMGFIELRRIEASREVPSTLAKTPNVAYLPKQGNMLLGRNATHSVGGTAASGIGLIELRRIEVSREINKKLTSSTLLNQVIWKSLVQGIMIEESLHLPFKVNSPTHCTHKPSLLLHGTQFSQSPNNTLFKNCSWKLSRTTKRAVAAVDSSDPAEKQETERKKYHFLVANAKFMLDEEEHFQEQMFERRRLYEERSMEPDFWLVVEPKFLDKFPNITKRLKRPAVALVSTNGPWITFMKLRLDRVLQESYEADSVEEALACTPVSIEFEKPEKWTAPYPKYESGWWDSFLPPGSQTSKV</sequence>
<comment type="caution">
    <text evidence="2">The sequence shown here is derived from an EMBL/GenBank/DDBJ whole genome shotgun (WGS) entry which is preliminary data.</text>
</comment>
<keyword evidence="3" id="KW-1185">Reference proteome</keyword>
<dbReference type="PANTHER" id="PTHR35319">
    <property type="match status" value="1"/>
</dbReference>
<accession>A0ABQ7UM14</accession>
<name>A0ABQ7UM14_SOLTU</name>
<gene>
    <name evidence="2" type="ORF">KY290_029903</name>
</gene>
<dbReference type="EMBL" id="JAIVGD010000019">
    <property type="protein sequence ID" value="KAH0750671.1"/>
    <property type="molecule type" value="Genomic_DNA"/>
</dbReference>
<organism evidence="2 3">
    <name type="scientific">Solanum tuberosum</name>
    <name type="common">Potato</name>
    <dbReference type="NCBI Taxonomy" id="4113"/>
    <lineage>
        <taxon>Eukaryota</taxon>
        <taxon>Viridiplantae</taxon>
        <taxon>Streptophyta</taxon>
        <taxon>Embryophyta</taxon>
        <taxon>Tracheophyta</taxon>
        <taxon>Spermatophyta</taxon>
        <taxon>Magnoliopsida</taxon>
        <taxon>eudicotyledons</taxon>
        <taxon>Gunneridae</taxon>
        <taxon>Pentapetalae</taxon>
        <taxon>asterids</taxon>
        <taxon>lamiids</taxon>
        <taxon>Solanales</taxon>
        <taxon>Solanaceae</taxon>
        <taxon>Solanoideae</taxon>
        <taxon>Solaneae</taxon>
        <taxon>Solanum</taxon>
    </lineage>
</organism>
<evidence type="ECO:0000313" key="2">
    <source>
        <dbReference type="EMBL" id="KAH0750671.1"/>
    </source>
</evidence>
<dbReference type="Pfam" id="PF10674">
    <property type="entry name" value="Ycf54"/>
    <property type="match status" value="1"/>
</dbReference>
<dbReference type="InterPro" id="IPR038409">
    <property type="entry name" value="Ycf54-like_sf"/>
</dbReference>